<name>A0A8S3YZP0_9EUPU</name>
<protein>
    <recommendedName>
        <fullName evidence="3">Attractin/MKLN-like beta-propeller domain-containing protein</fullName>
    </recommendedName>
</protein>
<dbReference type="EMBL" id="CAJHNH020000952">
    <property type="protein sequence ID" value="CAG5120690.1"/>
    <property type="molecule type" value="Genomic_DNA"/>
</dbReference>
<dbReference type="SUPFAM" id="SSF117281">
    <property type="entry name" value="Kelch motif"/>
    <property type="match status" value="1"/>
</dbReference>
<feature type="non-terminal residue" evidence="4">
    <location>
        <position position="1"/>
    </location>
</feature>
<dbReference type="Proteomes" id="UP000678393">
    <property type="component" value="Unassembled WGS sequence"/>
</dbReference>
<dbReference type="InterPro" id="IPR056737">
    <property type="entry name" value="Beta-prop_ATRN-MKLN-like"/>
</dbReference>
<evidence type="ECO:0000256" key="1">
    <source>
        <dbReference type="ARBA" id="ARBA00022441"/>
    </source>
</evidence>
<comment type="caution">
    <text evidence="4">The sequence shown here is derived from an EMBL/GenBank/DDBJ whole genome shotgun (WGS) entry which is preliminary data.</text>
</comment>
<proteinExistence type="predicted"/>
<reference evidence="4" key="1">
    <citation type="submission" date="2021-04" db="EMBL/GenBank/DDBJ databases">
        <authorList>
            <consortium name="Molecular Ecology Group"/>
        </authorList>
    </citation>
    <scope>NUCLEOTIDE SEQUENCE</scope>
</reference>
<accession>A0A8S3YZP0</accession>
<keyword evidence="2" id="KW-0677">Repeat</keyword>
<evidence type="ECO:0000313" key="5">
    <source>
        <dbReference type="Proteomes" id="UP000678393"/>
    </source>
</evidence>
<keyword evidence="1" id="KW-0880">Kelch repeat</keyword>
<evidence type="ECO:0000259" key="3">
    <source>
        <dbReference type="Pfam" id="PF24981"/>
    </source>
</evidence>
<evidence type="ECO:0000313" key="4">
    <source>
        <dbReference type="EMBL" id="CAG5120690.1"/>
    </source>
</evidence>
<feature type="non-terminal residue" evidence="4">
    <location>
        <position position="101"/>
    </location>
</feature>
<dbReference type="AlphaFoldDB" id="A0A8S3YZP0"/>
<dbReference type="InterPro" id="IPR015915">
    <property type="entry name" value="Kelch-typ_b-propeller"/>
</dbReference>
<keyword evidence="5" id="KW-1185">Reference proteome</keyword>
<gene>
    <name evidence="4" type="ORF">CUNI_LOCUS6248</name>
</gene>
<feature type="domain" description="Attractin/MKLN-like beta-propeller" evidence="3">
    <location>
        <begin position="3"/>
        <end position="84"/>
    </location>
</feature>
<sequence>WESRVFHAAVHVGDAMIVIGGLTITGSYAKDVLVYRYACNTWHRLKFSDFEQDEMNLTVVGLDAVSLGSVVYLFGGFTGVMLGTLSQLVLPTDVCSLIKDS</sequence>
<dbReference type="Gene3D" id="2.120.10.80">
    <property type="entry name" value="Kelch-type beta propeller"/>
    <property type="match status" value="1"/>
</dbReference>
<dbReference type="Pfam" id="PF24981">
    <property type="entry name" value="Beta-prop_ATRN-LZTR1"/>
    <property type="match status" value="1"/>
</dbReference>
<organism evidence="4 5">
    <name type="scientific">Candidula unifasciata</name>
    <dbReference type="NCBI Taxonomy" id="100452"/>
    <lineage>
        <taxon>Eukaryota</taxon>
        <taxon>Metazoa</taxon>
        <taxon>Spiralia</taxon>
        <taxon>Lophotrochozoa</taxon>
        <taxon>Mollusca</taxon>
        <taxon>Gastropoda</taxon>
        <taxon>Heterobranchia</taxon>
        <taxon>Euthyneura</taxon>
        <taxon>Panpulmonata</taxon>
        <taxon>Eupulmonata</taxon>
        <taxon>Stylommatophora</taxon>
        <taxon>Helicina</taxon>
        <taxon>Helicoidea</taxon>
        <taxon>Geomitridae</taxon>
        <taxon>Candidula</taxon>
    </lineage>
</organism>
<evidence type="ECO:0000256" key="2">
    <source>
        <dbReference type="ARBA" id="ARBA00022737"/>
    </source>
</evidence>